<comment type="catalytic activity">
    <reaction evidence="1">
        <text>ATP + protein L-histidine = ADP + protein N-phospho-L-histidine.</text>
        <dbReference type="EC" id="2.7.13.3"/>
    </reaction>
</comment>
<dbReference type="CDD" id="cd00075">
    <property type="entry name" value="HATPase"/>
    <property type="match status" value="1"/>
</dbReference>
<keyword evidence="9" id="KW-0902">Two-component regulatory system</keyword>
<keyword evidence="7 13" id="KW-0418">Kinase</keyword>
<accession>A0ABT9BP00</accession>
<dbReference type="InterPro" id="IPR003661">
    <property type="entry name" value="HisK_dim/P_dom"/>
</dbReference>
<evidence type="ECO:0000256" key="6">
    <source>
        <dbReference type="ARBA" id="ARBA00022692"/>
    </source>
</evidence>
<dbReference type="GO" id="GO:0016301">
    <property type="term" value="F:kinase activity"/>
    <property type="evidence" value="ECO:0007669"/>
    <property type="project" value="UniProtKB-KW"/>
</dbReference>
<dbReference type="Gene3D" id="1.10.287.130">
    <property type="match status" value="1"/>
</dbReference>
<comment type="subcellular location">
    <subcellularLocation>
        <location evidence="2">Cell membrane</location>
    </subcellularLocation>
</comment>
<keyword evidence="4" id="KW-0597">Phosphoprotein</keyword>
<evidence type="ECO:0000313" key="14">
    <source>
        <dbReference type="Proteomes" id="UP001241072"/>
    </source>
</evidence>
<keyword evidence="8 11" id="KW-1133">Transmembrane helix</keyword>
<protein>
    <recommendedName>
        <fullName evidence="3">histidine kinase</fullName>
        <ecNumber evidence="3">2.7.13.3</ecNumber>
    </recommendedName>
</protein>
<dbReference type="PRINTS" id="PR00344">
    <property type="entry name" value="BCTRLSENSOR"/>
</dbReference>
<evidence type="ECO:0000256" key="4">
    <source>
        <dbReference type="ARBA" id="ARBA00022553"/>
    </source>
</evidence>
<proteinExistence type="predicted"/>
<evidence type="ECO:0000256" key="5">
    <source>
        <dbReference type="ARBA" id="ARBA00022679"/>
    </source>
</evidence>
<keyword evidence="14" id="KW-1185">Reference proteome</keyword>
<dbReference type="Gene3D" id="3.30.565.10">
    <property type="entry name" value="Histidine kinase-like ATPase, C-terminal domain"/>
    <property type="match status" value="1"/>
</dbReference>
<dbReference type="RefSeq" id="WP_305003198.1">
    <property type="nucleotide sequence ID" value="NZ_JAUQUB010000002.1"/>
</dbReference>
<dbReference type="InterPro" id="IPR036097">
    <property type="entry name" value="HisK_dim/P_sf"/>
</dbReference>
<keyword evidence="10 11" id="KW-0472">Membrane</keyword>
<dbReference type="EC" id="2.7.13.3" evidence="3"/>
<evidence type="ECO:0000259" key="12">
    <source>
        <dbReference type="PROSITE" id="PS50109"/>
    </source>
</evidence>
<evidence type="ECO:0000256" key="9">
    <source>
        <dbReference type="ARBA" id="ARBA00023012"/>
    </source>
</evidence>
<evidence type="ECO:0000256" key="8">
    <source>
        <dbReference type="ARBA" id="ARBA00022989"/>
    </source>
</evidence>
<dbReference type="InterPro" id="IPR050428">
    <property type="entry name" value="TCS_sensor_his_kinase"/>
</dbReference>
<keyword evidence="6 11" id="KW-0812">Transmembrane</keyword>
<dbReference type="PANTHER" id="PTHR45436">
    <property type="entry name" value="SENSOR HISTIDINE KINASE YKOH"/>
    <property type="match status" value="1"/>
</dbReference>
<organism evidence="13 14">
    <name type="scientific">Antiquaquibacter soli</name>
    <dbReference type="NCBI Taxonomy" id="3064523"/>
    <lineage>
        <taxon>Bacteria</taxon>
        <taxon>Bacillati</taxon>
        <taxon>Actinomycetota</taxon>
        <taxon>Actinomycetes</taxon>
        <taxon>Micrococcales</taxon>
        <taxon>Microbacteriaceae</taxon>
        <taxon>Antiquaquibacter</taxon>
    </lineage>
</organism>
<dbReference type="Pfam" id="PF00512">
    <property type="entry name" value="HisKA"/>
    <property type="match status" value="1"/>
</dbReference>
<reference evidence="13 14" key="1">
    <citation type="submission" date="2023-07" db="EMBL/GenBank/DDBJ databases">
        <title>Protaetiibacter sp. nov WY-16 isolated from soil.</title>
        <authorList>
            <person name="Liu B."/>
            <person name="Wan Y."/>
        </authorList>
    </citation>
    <scope>NUCLEOTIDE SEQUENCE [LARGE SCALE GENOMIC DNA]</scope>
    <source>
        <strain evidence="13 14">WY-16</strain>
    </source>
</reference>
<evidence type="ECO:0000256" key="1">
    <source>
        <dbReference type="ARBA" id="ARBA00000085"/>
    </source>
</evidence>
<dbReference type="PROSITE" id="PS50109">
    <property type="entry name" value="HIS_KIN"/>
    <property type="match status" value="1"/>
</dbReference>
<feature type="transmembrane region" description="Helical" evidence="11">
    <location>
        <begin position="154"/>
        <end position="174"/>
    </location>
</feature>
<dbReference type="InterPro" id="IPR003594">
    <property type="entry name" value="HATPase_dom"/>
</dbReference>
<gene>
    <name evidence="13" type="ORF">Q5716_11075</name>
</gene>
<dbReference type="Proteomes" id="UP001241072">
    <property type="component" value="Unassembled WGS sequence"/>
</dbReference>
<evidence type="ECO:0000256" key="2">
    <source>
        <dbReference type="ARBA" id="ARBA00004236"/>
    </source>
</evidence>
<comment type="caution">
    <text evidence="13">The sequence shown here is derived from an EMBL/GenBank/DDBJ whole genome shotgun (WGS) entry which is preliminary data.</text>
</comment>
<dbReference type="CDD" id="cd00082">
    <property type="entry name" value="HisKA"/>
    <property type="match status" value="1"/>
</dbReference>
<dbReference type="SUPFAM" id="SSF55874">
    <property type="entry name" value="ATPase domain of HSP90 chaperone/DNA topoisomerase II/histidine kinase"/>
    <property type="match status" value="1"/>
</dbReference>
<dbReference type="InterPro" id="IPR005467">
    <property type="entry name" value="His_kinase_dom"/>
</dbReference>
<dbReference type="Pfam" id="PF02518">
    <property type="entry name" value="HATPase_c"/>
    <property type="match status" value="1"/>
</dbReference>
<evidence type="ECO:0000256" key="3">
    <source>
        <dbReference type="ARBA" id="ARBA00012438"/>
    </source>
</evidence>
<dbReference type="InterPro" id="IPR004358">
    <property type="entry name" value="Sig_transdc_His_kin-like_C"/>
</dbReference>
<feature type="domain" description="Histidine kinase" evidence="12">
    <location>
        <begin position="194"/>
        <end position="408"/>
    </location>
</feature>
<dbReference type="InterPro" id="IPR036890">
    <property type="entry name" value="HATPase_C_sf"/>
</dbReference>
<dbReference type="SUPFAM" id="SSF47384">
    <property type="entry name" value="Homodimeric domain of signal transducing histidine kinase"/>
    <property type="match status" value="1"/>
</dbReference>
<evidence type="ECO:0000256" key="10">
    <source>
        <dbReference type="ARBA" id="ARBA00023136"/>
    </source>
</evidence>
<evidence type="ECO:0000256" key="7">
    <source>
        <dbReference type="ARBA" id="ARBA00022777"/>
    </source>
</evidence>
<evidence type="ECO:0000313" key="13">
    <source>
        <dbReference type="EMBL" id="MDO7882766.1"/>
    </source>
</evidence>
<sequence>MSGRDVGERAVRRRLVIGSTVFATIAIGAALLAGRMLIASQLESAAVSLARTDLGAFTVEYDERRAHLEQPAPGVLVGALEGDRWLVSSLPDEVQDALPGRDPDTVSVVSGGGGTWVVVGQQLPGESVSGEVVTAWAARDLESSHEALESIDRLFVLGGALLVALFAVASWFVVRLSFRPVEAARQRERRFVSEAAHELRTPLAGLRAQLAVVRRSLAEPAAAAQELDRADASAERMSELATNLLELARLEQGTAPAAAPLSELRDAFGGAVDDVRISPVARGVAIEQESPAELRDASARVDAVSFARLVRNLLANAAAAAGPGSTVRASLTVDDGALVLVVVDDGPGMPADFLPRALEPFTRGPGAHGPGSGLGLALVDSIARAAGGSVVLEDGHPGLRVEVRMPVG</sequence>
<dbReference type="SMART" id="SM00388">
    <property type="entry name" value="HisKA"/>
    <property type="match status" value="1"/>
</dbReference>
<dbReference type="PANTHER" id="PTHR45436:SF5">
    <property type="entry name" value="SENSOR HISTIDINE KINASE TRCS"/>
    <property type="match status" value="1"/>
</dbReference>
<dbReference type="EMBL" id="JAUQUB010000002">
    <property type="protein sequence ID" value="MDO7882766.1"/>
    <property type="molecule type" value="Genomic_DNA"/>
</dbReference>
<feature type="transmembrane region" description="Helical" evidence="11">
    <location>
        <begin position="15"/>
        <end position="34"/>
    </location>
</feature>
<dbReference type="SMART" id="SM00387">
    <property type="entry name" value="HATPase_c"/>
    <property type="match status" value="1"/>
</dbReference>
<name>A0ABT9BP00_9MICO</name>
<keyword evidence="5" id="KW-0808">Transferase</keyword>
<evidence type="ECO:0000256" key="11">
    <source>
        <dbReference type="SAM" id="Phobius"/>
    </source>
</evidence>